<dbReference type="PANTHER" id="PTHR24148:SF64">
    <property type="entry name" value="HETEROKARYON INCOMPATIBILITY DOMAIN-CONTAINING PROTEIN"/>
    <property type="match status" value="1"/>
</dbReference>
<dbReference type="EMBL" id="MU865731">
    <property type="protein sequence ID" value="KAK4220524.1"/>
    <property type="molecule type" value="Genomic_DNA"/>
</dbReference>
<evidence type="ECO:0000313" key="3">
    <source>
        <dbReference type="Proteomes" id="UP001301958"/>
    </source>
</evidence>
<dbReference type="Pfam" id="PF26639">
    <property type="entry name" value="Het-6_barrel"/>
    <property type="match status" value="1"/>
</dbReference>
<reference evidence="2" key="1">
    <citation type="journal article" date="2023" name="Mol. Phylogenet. Evol.">
        <title>Genome-scale phylogeny and comparative genomics of the fungal order Sordariales.</title>
        <authorList>
            <person name="Hensen N."/>
            <person name="Bonometti L."/>
            <person name="Westerberg I."/>
            <person name="Brannstrom I.O."/>
            <person name="Guillou S."/>
            <person name="Cros-Aarteil S."/>
            <person name="Calhoun S."/>
            <person name="Haridas S."/>
            <person name="Kuo A."/>
            <person name="Mondo S."/>
            <person name="Pangilinan J."/>
            <person name="Riley R."/>
            <person name="LaButti K."/>
            <person name="Andreopoulos B."/>
            <person name="Lipzen A."/>
            <person name="Chen C."/>
            <person name="Yan M."/>
            <person name="Daum C."/>
            <person name="Ng V."/>
            <person name="Clum A."/>
            <person name="Steindorff A."/>
            <person name="Ohm R.A."/>
            <person name="Martin F."/>
            <person name="Silar P."/>
            <person name="Natvig D.O."/>
            <person name="Lalanne C."/>
            <person name="Gautier V."/>
            <person name="Ament-Velasquez S.L."/>
            <person name="Kruys A."/>
            <person name="Hutchinson M.I."/>
            <person name="Powell A.J."/>
            <person name="Barry K."/>
            <person name="Miller A.N."/>
            <person name="Grigoriev I.V."/>
            <person name="Debuchy R."/>
            <person name="Gladieux P."/>
            <person name="Hiltunen Thoren M."/>
            <person name="Johannesson H."/>
        </authorList>
    </citation>
    <scope>NUCLEOTIDE SEQUENCE</scope>
    <source>
        <strain evidence="2">CBS 990.96</strain>
    </source>
</reference>
<dbReference type="Pfam" id="PF06985">
    <property type="entry name" value="HET"/>
    <property type="match status" value="1"/>
</dbReference>
<gene>
    <name evidence="2" type="ORF">QBC38DRAFT_191194</name>
</gene>
<dbReference type="InterPro" id="IPR052895">
    <property type="entry name" value="HetReg/Transcr_Mod"/>
</dbReference>
<proteinExistence type="predicted"/>
<protein>
    <submittedName>
        <fullName evidence="2">Ankyrin and HET domain-protein</fullName>
    </submittedName>
</protein>
<sequence>MATRNFEFKPLAEPNSIRILYLFPGQNEDVLLGHIQHVTLAANTSYEALSYEWGSPEKIHILQLENESVIRITESLHHALRDLRPETFEQQPRAIWADGICINQADTHEVEQQVAIMGDIYRKASRVVTYTGPEKDDGSIAVDFAKYLDNYAISKARVPDPPLHLTDRLEEVGLPPISDPRWPALRALLLRGWASRCWCAHEFLLNKKLIMMVGRRILHHWDLLPNIVELVFSRQLPVYLLPGPVEDPYALAECLATLSHLRELIWIDGLRFDLGTLLQFSHPFRASNPRDKVYSILGLARDRQDFDIQVDYDRPVVDLYTEVSGRIFLKNQDLEFLSDVFFPKSIPGLPSWVADWSTWVYGSQGVMYDEIYSAGGESTTCCKLQVHFAEARLDVGGYFIGSISKLGGQILPHYRRVHPDDINDRMSWLQEQMELVQQLSPYPSGDDIIDVFWRTLIGNLTFGQCRADANYREYFEAHLKLGGEISDKEKDLAGEFIDAVRRKSRTRRLAAISTGHLGAVPEVANEGDFICAFSGARHLFVVRDSGKDDGHFEFVGSAYVHGLMDGEVMRDGRFEEMTISLV</sequence>
<organism evidence="2 3">
    <name type="scientific">Podospora fimiseda</name>
    <dbReference type="NCBI Taxonomy" id="252190"/>
    <lineage>
        <taxon>Eukaryota</taxon>
        <taxon>Fungi</taxon>
        <taxon>Dikarya</taxon>
        <taxon>Ascomycota</taxon>
        <taxon>Pezizomycotina</taxon>
        <taxon>Sordariomycetes</taxon>
        <taxon>Sordariomycetidae</taxon>
        <taxon>Sordariales</taxon>
        <taxon>Podosporaceae</taxon>
        <taxon>Podospora</taxon>
    </lineage>
</organism>
<keyword evidence="3" id="KW-1185">Reference proteome</keyword>
<dbReference type="Proteomes" id="UP001301958">
    <property type="component" value="Unassembled WGS sequence"/>
</dbReference>
<feature type="domain" description="Heterokaryon incompatibility" evidence="1">
    <location>
        <begin position="46"/>
        <end position="202"/>
    </location>
</feature>
<dbReference type="AlphaFoldDB" id="A0AAN7BE77"/>
<comment type="caution">
    <text evidence="2">The sequence shown here is derived from an EMBL/GenBank/DDBJ whole genome shotgun (WGS) entry which is preliminary data.</text>
</comment>
<accession>A0AAN7BE77</accession>
<dbReference type="InterPro" id="IPR010730">
    <property type="entry name" value="HET"/>
</dbReference>
<evidence type="ECO:0000313" key="2">
    <source>
        <dbReference type="EMBL" id="KAK4220524.1"/>
    </source>
</evidence>
<reference evidence="2" key="2">
    <citation type="submission" date="2023-05" db="EMBL/GenBank/DDBJ databases">
        <authorList>
            <consortium name="Lawrence Berkeley National Laboratory"/>
            <person name="Steindorff A."/>
            <person name="Hensen N."/>
            <person name="Bonometti L."/>
            <person name="Westerberg I."/>
            <person name="Brannstrom I.O."/>
            <person name="Guillou S."/>
            <person name="Cros-Aarteil S."/>
            <person name="Calhoun S."/>
            <person name="Haridas S."/>
            <person name="Kuo A."/>
            <person name="Mondo S."/>
            <person name="Pangilinan J."/>
            <person name="Riley R."/>
            <person name="Labutti K."/>
            <person name="Andreopoulos B."/>
            <person name="Lipzen A."/>
            <person name="Chen C."/>
            <person name="Yanf M."/>
            <person name="Daum C."/>
            <person name="Ng V."/>
            <person name="Clum A."/>
            <person name="Ohm R."/>
            <person name="Martin F."/>
            <person name="Silar P."/>
            <person name="Natvig D."/>
            <person name="Lalanne C."/>
            <person name="Gautier V."/>
            <person name="Ament-Velasquez S.L."/>
            <person name="Kruys A."/>
            <person name="Hutchinson M.I."/>
            <person name="Powell A.J."/>
            <person name="Barry K."/>
            <person name="Miller A.N."/>
            <person name="Grigoriev I.V."/>
            <person name="Debuchy R."/>
            <person name="Gladieux P."/>
            <person name="Thoren M.H."/>
            <person name="Johannesson H."/>
        </authorList>
    </citation>
    <scope>NUCLEOTIDE SEQUENCE</scope>
    <source>
        <strain evidence="2">CBS 990.96</strain>
    </source>
</reference>
<dbReference type="PANTHER" id="PTHR24148">
    <property type="entry name" value="ANKYRIN REPEAT DOMAIN-CONTAINING PROTEIN 39 HOMOLOG-RELATED"/>
    <property type="match status" value="1"/>
</dbReference>
<evidence type="ECO:0000259" key="1">
    <source>
        <dbReference type="Pfam" id="PF06985"/>
    </source>
</evidence>
<name>A0AAN7BE77_9PEZI</name>